<dbReference type="GO" id="GO:0032259">
    <property type="term" value="P:methylation"/>
    <property type="evidence" value="ECO:0007669"/>
    <property type="project" value="UniProtKB-KW"/>
</dbReference>
<organism evidence="2 3">
    <name type="scientific">Sedimentibacter saalensis</name>
    <dbReference type="NCBI Taxonomy" id="130788"/>
    <lineage>
        <taxon>Bacteria</taxon>
        <taxon>Bacillati</taxon>
        <taxon>Bacillota</taxon>
        <taxon>Tissierellia</taxon>
        <taxon>Sedimentibacter</taxon>
    </lineage>
</organism>
<dbReference type="AlphaFoldDB" id="A0A562JEW9"/>
<dbReference type="EMBL" id="VLKH01000003">
    <property type="protein sequence ID" value="TWH81739.1"/>
    <property type="molecule type" value="Genomic_DNA"/>
</dbReference>
<dbReference type="Proteomes" id="UP000315343">
    <property type="component" value="Unassembled WGS sequence"/>
</dbReference>
<keyword evidence="3" id="KW-1185">Reference proteome</keyword>
<dbReference type="Gene3D" id="3.40.50.150">
    <property type="entry name" value="Vaccinia Virus protein VP39"/>
    <property type="match status" value="1"/>
</dbReference>
<proteinExistence type="predicted"/>
<evidence type="ECO:0000259" key="1">
    <source>
        <dbReference type="Pfam" id="PF08241"/>
    </source>
</evidence>
<dbReference type="InterPro" id="IPR029063">
    <property type="entry name" value="SAM-dependent_MTases_sf"/>
</dbReference>
<keyword evidence="2" id="KW-0489">Methyltransferase</keyword>
<dbReference type="SUPFAM" id="SSF53335">
    <property type="entry name" value="S-adenosyl-L-methionine-dependent methyltransferases"/>
    <property type="match status" value="1"/>
</dbReference>
<protein>
    <submittedName>
        <fullName evidence="2">Methyltransferase family protein</fullName>
    </submittedName>
</protein>
<reference evidence="2 3" key="1">
    <citation type="submission" date="2019-07" db="EMBL/GenBank/DDBJ databases">
        <title>Genomic Encyclopedia of Type Strains, Phase I: the one thousand microbial genomes (KMG-I) project.</title>
        <authorList>
            <person name="Kyrpides N."/>
        </authorList>
    </citation>
    <scope>NUCLEOTIDE SEQUENCE [LARGE SCALE GENOMIC DNA]</scope>
    <source>
        <strain evidence="2 3">DSM 13558</strain>
    </source>
</reference>
<feature type="domain" description="Methyltransferase type 11" evidence="1">
    <location>
        <begin position="47"/>
        <end position="129"/>
    </location>
</feature>
<sequence>MNNPWENIDIEDYENHMSLDSVFQLQTMNQMMKEQFYTYSIKSIMILGIAGGNGLEHINKQSFDKVYGIDINENYLNTCKKRYQELQDILETICVDLNQDTNQLPCADLIVANLLIEYIGYECFQKVVKKVNPRYVSCIIQVNTNDSFVSDSPYLHVFDRLDEVLHHVEENGIVDAMRKVNYKKDKQQESKLPNGKKLVRIDFTR</sequence>
<gene>
    <name evidence="2" type="ORF">LY60_01494</name>
</gene>
<evidence type="ECO:0000313" key="3">
    <source>
        <dbReference type="Proteomes" id="UP000315343"/>
    </source>
</evidence>
<accession>A0A562JEW9</accession>
<evidence type="ECO:0000313" key="2">
    <source>
        <dbReference type="EMBL" id="TWH81739.1"/>
    </source>
</evidence>
<keyword evidence="2" id="KW-0808">Transferase</keyword>
<dbReference type="OrthoDB" id="9786043at2"/>
<dbReference type="RefSeq" id="WP_145081933.1">
    <property type="nucleotide sequence ID" value="NZ_DAMBUX010000019.1"/>
</dbReference>
<dbReference type="InterPro" id="IPR013216">
    <property type="entry name" value="Methyltransf_11"/>
</dbReference>
<name>A0A562JEW9_9FIRM</name>
<dbReference type="GO" id="GO:0008757">
    <property type="term" value="F:S-adenosylmethionine-dependent methyltransferase activity"/>
    <property type="evidence" value="ECO:0007669"/>
    <property type="project" value="InterPro"/>
</dbReference>
<comment type="caution">
    <text evidence="2">The sequence shown here is derived from an EMBL/GenBank/DDBJ whole genome shotgun (WGS) entry which is preliminary data.</text>
</comment>
<dbReference type="Pfam" id="PF08241">
    <property type="entry name" value="Methyltransf_11"/>
    <property type="match status" value="1"/>
</dbReference>